<organism evidence="1 2">
    <name type="scientific">Paramarasmius palmivorus</name>
    <dbReference type="NCBI Taxonomy" id="297713"/>
    <lineage>
        <taxon>Eukaryota</taxon>
        <taxon>Fungi</taxon>
        <taxon>Dikarya</taxon>
        <taxon>Basidiomycota</taxon>
        <taxon>Agaricomycotina</taxon>
        <taxon>Agaricomycetes</taxon>
        <taxon>Agaricomycetidae</taxon>
        <taxon>Agaricales</taxon>
        <taxon>Marasmiineae</taxon>
        <taxon>Marasmiaceae</taxon>
        <taxon>Paramarasmius</taxon>
    </lineage>
</organism>
<name>A0AAW0B5F3_9AGAR</name>
<keyword evidence="2" id="KW-1185">Reference proteome</keyword>
<sequence length="542" mass="60295">MSSIGPVHAHSLENIPYLAQVPIFDEMTPSEIETFRKVCRSTRNQVQAYDDIVFGVTNIYRSFFPSAVDIENFRVLLARTGGIVSGSVLVKVLSRKDFQPADLDVFVRSCHAQMFGKFLLDIGFVFIPLATKIEGNRRCTIEQNPDFYLAVKAELSSWTPNTGNIADRYDNSALAGVFTFVHKEGGKIQIVATRTEPIDVILGFHSTAVMNIATATQIISLYPKTSFIDYKSLFLTSTSGSVTSARLKYCSRGWHPIDTITAVELLDYDCELSGKTRWVGDRHSWIINLAPLSEKDVDASAYDALFTTSWNVSCTGVDSARVVKSRLMSNLLSASYILTWEAEQAVRNHPCFSALKKQSTPINANTADADDTAQECRDIFEAELLEEEEEGSDGSSSEISELQYTIGIRLRVGLAGDVEIHDRYIADSEKMDQNILRLRRRFLSIPLMYPNLSSTVIMPTGHVATLILDCIQKVANASLSEGLKFNIRFEKRFDNGEHVVWTECILVVPVGELALLKQKVGNWSKTEFAYARLTVSLGSGVD</sequence>
<dbReference type="AlphaFoldDB" id="A0AAW0B5F3"/>
<evidence type="ECO:0008006" key="3">
    <source>
        <dbReference type="Google" id="ProtNLM"/>
    </source>
</evidence>
<accession>A0AAW0B5F3</accession>
<evidence type="ECO:0000313" key="1">
    <source>
        <dbReference type="EMBL" id="KAK7021331.1"/>
    </source>
</evidence>
<evidence type="ECO:0000313" key="2">
    <source>
        <dbReference type="Proteomes" id="UP001383192"/>
    </source>
</evidence>
<protein>
    <recommendedName>
        <fullName evidence="3">F-box domain-containing protein</fullName>
    </recommendedName>
</protein>
<proteinExistence type="predicted"/>
<dbReference type="EMBL" id="JAYKXP010000172">
    <property type="protein sequence ID" value="KAK7021331.1"/>
    <property type="molecule type" value="Genomic_DNA"/>
</dbReference>
<dbReference type="Proteomes" id="UP001383192">
    <property type="component" value="Unassembled WGS sequence"/>
</dbReference>
<comment type="caution">
    <text evidence="1">The sequence shown here is derived from an EMBL/GenBank/DDBJ whole genome shotgun (WGS) entry which is preliminary data.</text>
</comment>
<reference evidence="1 2" key="1">
    <citation type="submission" date="2024-01" db="EMBL/GenBank/DDBJ databases">
        <title>A draft genome for a cacao thread blight-causing isolate of Paramarasmius palmivorus.</title>
        <authorList>
            <person name="Baruah I.K."/>
            <person name="Bukari Y."/>
            <person name="Amoako-Attah I."/>
            <person name="Meinhardt L.W."/>
            <person name="Bailey B.A."/>
            <person name="Cohen S.P."/>
        </authorList>
    </citation>
    <scope>NUCLEOTIDE SEQUENCE [LARGE SCALE GENOMIC DNA]</scope>
    <source>
        <strain evidence="1 2">GH-12</strain>
    </source>
</reference>
<gene>
    <name evidence="1" type="ORF">VNI00_017433</name>
</gene>